<evidence type="ECO:0000313" key="2">
    <source>
        <dbReference type="EMBL" id="AYE34618.1"/>
    </source>
</evidence>
<reference evidence="3" key="2">
    <citation type="submission" date="2022-06" db="EMBL/GenBank/DDBJ databases">
        <authorList>
            <person name="Holder M.E."/>
            <person name="Ajami N.J."/>
            <person name="Petrosino J.F."/>
        </authorList>
    </citation>
    <scope>NUCLEOTIDE SEQUENCE</scope>
    <source>
        <strain evidence="3">RMA 8861</strain>
    </source>
</reference>
<evidence type="ECO:0000259" key="1">
    <source>
        <dbReference type="Pfam" id="PF07561"/>
    </source>
</evidence>
<dbReference type="Proteomes" id="UP000280586">
    <property type="component" value="Chromosome"/>
</dbReference>
<dbReference type="AlphaFoldDB" id="A0A9N7JKZ7"/>
<gene>
    <name evidence="2" type="ORF">CP523_09365</name>
    <name evidence="3" type="ORF">NH397_01700</name>
</gene>
<evidence type="ECO:0000313" key="3">
    <source>
        <dbReference type="EMBL" id="USS01209.1"/>
    </source>
</evidence>
<evidence type="ECO:0000313" key="4">
    <source>
        <dbReference type="Proteomes" id="UP000280586"/>
    </source>
</evidence>
<dbReference type="RefSeq" id="WP_120140803.1">
    <property type="nucleotide sequence ID" value="NZ_CP023671.1"/>
</dbReference>
<dbReference type="Proteomes" id="UP001055437">
    <property type="component" value="Chromosome"/>
</dbReference>
<dbReference type="EMBL" id="CP023671">
    <property type="protein sequence ID" value="AYE34618.1"/>
    <property type="molecule type" value="Genomic_DNA"/>
</dbReference>
<dbReference type="KEGG" id="csep:CP523_09365"/>
<dbReference type="InterPro" id="IPR011437">
    <property type="entry name" value="DUF1540"/>
</dbReference>
<dbReference type="GeneID" id="303560885"/>
<proteinExistence type="predicted"/>
<dbReference type="Pfam" id="PF07561">
    <property type="entry name" value="DUF1540"/>
    <property type="match status" value="1"/>
</dbReference>
<protein>
    <submittedName>
        <fullName evidence="3">DUF1540 domain-containing protein</fullName>
    </submittedName>
</protein>
<organism evidence="2 4">
    <name type="scientific">Clostridium septicum</name>
    <dbReference type="NCBI Taxonomy" id="1504"/>
    <lineage>
        <taxon>Bacteria</taxon>
        <taxon>Bacillati</taxon>
        <taxon>Bacillota</taxon>
        <taxon>Clostridia</taxon>
        <taxon>Eubacteriales</taxon>
        <taxon>Clostridiaceae</taxon>
        <taxon>Clostridium</taxon>
    </lineage>
</organism>
<keyword evidence="5" id="KW-1185">Reference proteome</keyword>
<evidence type="ECO:0000313" key="5">
    <source>
        <dbReference type="Proteomes" id="UP001055437"/>
    </source>
</evidence>
<feature type="domain" description="DUF1540" evidence="1">
    <location>
        <begin position="6"/>
        <end position="44"/>
    </location>
</feature>
<sequence>MLWKVIKCEATNCIHNNNCQCEAESVDVAGVSACTSEQTECSSFCCRIKNVIFL</sequence>
<dbReference type="EMBL" id="CP099799">
    <property type="protein sequence ID" value="USS01209.1"/>
    <property type="molecule type" value="Genomic_DNA"/>
</dbReference>
<name>A0A9N7JKZ7_CLOSE</name>
<accession>A0A9N7JKZ7</accession>
<reference evidence="2 4" key="1">
    <citation type="submission" date="2017-09" db="EMBL/GenBank/DDBJ databases">
        <authorList>
            <person name="Thomas P."/>
            <person name="Seyboldt C."/>
        </authorList>
    </citation>
    <scope>NUCLEOTIDE SEQUENCE [LARGE SCALE GENOMIC DNA]</scope>
    <source>
        <strain evidence="2 4">DSM 7534</strain>
    </source>
</reference>